<gene>
    <name evidence="2" type="ORF">M0639_30685</name>
</gene>
<evidence type="ECO:0000256" key="1">
    <source>
        <dbReference type="SAM" id="Phobius"/>
    </source>
</evidence>
<feature type="transmembrane region" description="Helical" evidence="1">
    <location>
        <begin position="21"/>
        <end position="42"/>
    </location>
</feature>
<dbReference type="RefSeq" id="WP_064074508.1">
    <property type="nucleotide sequence ID" value="NZ_CP096566.1"/>
</dbReference>
<protein>
    <submittedName>
        <fullName evidence="2">Uncharacterized protein</fullName>
    </submittedName>
</protein>
<name>A0AB38RM63_RHOSG</name>
<keyword evidence="1" id="KW-0472">Membrane</keyword>
<keyword evidence="1" id="KW-0812">Transmembrane</keyword>
<keyword evidence="2" id="KW-0614">Plasmid</keyword>
<geneLocation type="plasmid" evidence="2 3">
    <name>pdjl-6-3</name>
</geneLocation>
<proteinExistence type="predicted"/>
<evidence type="ECO:0000313" key="2">
    <source>
        <dbReference type="EMBL" id="UPU46413.1"/>
    </source>
</evidence>
<dbReference type="Proteomes" id="UP000831484">
    <property type="component" value="Plasmid pdjl-6-3"/>
</dbReference>
<evidence type="ECO:0000313" key="3">
    <source>
        <dbReference type="Proteomes" id="UP000831484"/>
    </source>
</evidence>
<keyword evidence="3" id="KW-1185">Reference proteome</keyword>
<keyword evidence="1" id="KW-1133">Transmembrane helix</keyword>
<reference evidence="3" key="1">
    <citation type="journal article" date="2022" name="Environ. Microbiol.">
        <title>Functional analysis, diversity, and distribution of carbendazim hydrolases MheI and CbmA, responsible for the initial step in carbendazim degradation.</title>
        <authorList>
            <person name="Zhang M."/>
            <person name="Bai X."/>
            <person name="Li Q."/>
            <person name="Zhang L."/>
            <person name="Zhu Q."/>
            <person name="Gao S."/>
            <person name="Ke Z."/>
            <person name="Jiang M."/>
            <person name="Hu J."/>
            <person name="Qiu J."/>
            <person name="Hong Q."/>
        </authorList>
    </citation>
    <scope>NUCLEOTIDE SEQUENCE [LARGE SCALE GENOMIC DNA]</scope>
    <source>
        <strain evidence="3">djl-6</strain>
    </source>
</reference>
<sequence length="77" mass="8643">MQEHDPLGRMDFPLIRSLARMSGMFIRSGLIFLALFVAASLISQETPGQWAVGAFVVLWLGFGLTLRWLSVSRFTDL</sequence>
<dbReference type="EMBL" id="CP096566">
    <property type="protein sequence ID" value="UPU46413.1"/>
    <property type="molecule type" value="Genomic_DNA"/>
</dbReference>
<organism evidence="2 3">
    <name type="scientific">Rhodococcus qingshengii JCM 15477</name>
    <dbReference type="NCBI Taxonomy" id="1303681"/>
    <lineage>
        <taxon>Bacteria</taxon>
        <taxon>Bacillati</taxon>
        <taxon>Actinomycetota</taxon>
        <taxon>Actinomycetes</taxon>
        <taxon>Mycobacteriales</taxon>
        <taxon>Nocardiaceae</taxon>
        <taxon>Rhodococcus</taxon>
        <taxon>Rhodococcus erythropolis group</taxon>
    </lineage>
</organism>
<accession>A0AB38RM63</accession>
<dbReference type="AlphaFoldDB" id="A0AB38RM63"/>
<feature type="transmembrane region" description="Helical" evidence="1">
    <location>
        <begin position="48"/>
        <end position="69"/>
    </location>
</feature>